<organism evidence="3 4">
    <name type="scientific">Sphingobacterium yanglingense</name>
    <dbReference type="NCBI Taxonomy" id="1437280"/>
    <lineage>
        <taxon>Bacteria</taxon>
        <taxon>Pseudomonadati</taxon>
        <taxon>Bacteroidota</taxon>
        <taxon>Sphingobacteriia</taxon>
        <taxon>Sphingobacteriales</taxon>
        <taxon>Sphingobacteriaceae</taxon>
        <taxon>Sphingobacterium</taxon>
    </lineage>
</organism>
<feature type="domain" description="GOLD" evidence="2">
    <location>
        <begin position="21"/>
        <end position="165"/>
    </location>
</feature>
<protein>
    <submittedName>
        <fullName evidence="3">Uncharacterized protein DUF4303</fullName>
    </submittedName>
</protein>
<sequence>MTEKKDFDFKKLAVEIEAATRKAFQEMVTDHADEGIYAFALYSDEGAMTVCPSTNTLEFLATAPQNDIVYYTFEPAEWRYEADGADAEFNEICSKLYDAIEGDFWDNPDESYEEEDSEDEDEEDEEFVEFQQTLYQTCIDVLLKLKQENFFNNLAGKDIFLMFSVTDYEYDRTKLREMITLLNDNPYRQEYLEWMKSWRNS</sequence>
<dbReference type="InterPro" id="IPR009038">
    <property type="entry name" value="GOLD_dom"/>
</dbReference>
<keyword evidence="4" id="KW-1185">Reference proteome</keyword>
<name>A0A4R6WME8_9SPHI</name>
<feature type="region of interest" description="Disordered" evidence="1">
    <location>
        <begin position="105"/>
        <end position="125"/>
    </location>
</feature>
<dbReference type="Pfam" id="PF14136">
    <property type="entry name" value="DUF4303"/>
    <property type="match status" value="1"/>
</dbReference>
<comment type="caution">
    <text evidence="3">The sequence shown here is derived from an EMBL/GenBank/DDBJ whole genome shotgun (WGS) entry which is preliminary data.</text>
</comment>
<dbReference type="InterPro" id="IPR025409">
    <property type="entry name" value="DUF4303"/>
</dbReference>
<gene>
    <name evidence="3" type="ORF">CLV99_1664</name>
</gene>
<dbReference type="PROSITE" id="PS50866">
    <property type="entry name" value="GOLD"/>
    <property type="match status" value="1"/>
</dbReference>
<reference evidence="3 4" key="1">
    <citation type="submission" date="2019-03" db="EMBL/GenBank/DDBJ databases">
        <title>Genomic Encyclopedia of Archaeal and Bacterial Type Strains, Phase II (KMG-II): from individual species to whole genera.</title>
        <authorList>
            <person name="Goeker M."/>
        </authorList>
    </citation>
    <scope>NUCLEOTIDE SEQUENCE [LARGE SCALE GENOMIC DNA]</scope>
    <source>
        <strain evidence="3 4">DSM 28353</strain>
    </source>
</reference>
<accession>A0A4R6WME8</accession>
<dbReference type="Proteomes" id="UP000295292">
    <property type="component" value="Unassembled WGS sequence"/>
</dbReference>
<evidence type="ECO:0000259" key="2">
    <source>
        <dbReference type="PROSITE" id="PS50866"/>
    </source>
</evidence>
<proteinExistence type="predicted"/>
<dbReference type="RefSeq" id="WP_133583947.1">
    <property type="nucleotide sequence ID" value="NZ_SNYV01000011.1"/>
</dbReference>
<evidence type="ECO:0000313" key="4">
    <source>
        <dbReference type="Proteomes" id="UP000295292"/>
    </source>
</evidence>
<dbReference type="AlphaFoldDB" id="A0A4R6WME8"/>
<dbReference type="EMBL" id="SNYV01000011">
    <property type="protein sequence ID" value="TDQ80207.1"/>
    <property type="molecule type" value="Genomic_DNA"/>
</dbReference>
<dbReference type="OrthoDB" id="2618657at2"/>
<evidence type="ECO:0000256" key="1">
    <source>
        <dbReference type="SAM" id="MobiDB-lite"/>
    </source>
</evidence>
<evidence type="ECO:0000313" key="3">
    <source>
        <dbReference type="EMBL" id="TDQ80207.1"/>
    </source>
</evidence>